<evidence type="ECO:0000256" key="9">
    <source>
        <dbReference type="ARBA" id="ARBA00023034"/>
    </source>
</evidence>
<dbReference type="InterPro" id="IPR036871">
    <property type="entry name" value="PX_dom_sf"/>
</dbReference>
<evidence type="ECO:0000256" key="10">
    <source>
        <dbReference type="ARBA" id="ARBA00023136"/>
    </source>
</evidence>
<dbReference type="CDD" id="cd06859">
    <property type="entry name" value="PX_SNX1_2_like"/>
    <property type="match status" value="1"/>
</dbReference>
<feature type="region of interest" description="Disordered" evidence="11">
    <location>
        <begin position="156"/>
        <end position="176"/>
    </location>
</feature>
<keyword evidence="6" id="KW-0963">Cytoplasm</keyword>
<evidence type="ECO:0000256" key="1">
    <source>
        <dbReference type="ARBA" id="ARBA00004287"/>
    </source>
</evidence>
<comment type="subcellular location">
    <subcellularLocation>
        <location evidence="2">Cytoplasm</location>
    </subcellularLocation>
    <subcellularLocation>
        <location evidence="3">Golgi apparatus</location>
    </subcellularLocation>
    <subcellularLocation>
        <location evidence="1">Membrane</location>
        <topology evidence="1">Peripheral membrane protein</topology>
        <orientation evidence="1">Cytoplasmic side</orientation>
    </subcellularLocation>
</comment>
<evidence type="ECO:0000313" key="13">
    <source>
        <dbReference type="EMBL" id="TPX56788.1"/>
    </source>
</evidence>
<dbReference type="FunFam" id="1.20.1270.60:FF:000022">
    <property type="entry name" value="Sorting nexin 3 protein"/>
    <property type="match status" value="1"/>
</dbReference>
<accession>A0A507E0R6</accession>
<evidence type="ECO:0000256" key="11">
    <source>
        <dbReference type="SAM" id="MobiDB-lite"/>
    </source>
</evidence>
<dbReference type="GO" id="GO:0015031">
    <property type="term" value="P:protein transport"/>
    <property type="evidence" value="ECO:0007669"/>
    <property type="project" value="UniProtKB-KW"/>
</dbReference>
<feature type="compositionally biased region" description="Pro residues" evidence="11">
    <location>
        <begin position="37"/>
        <end position="52"/>
    </location>
</feature>
<keyword evidence="8" id="KW-0653">Protein transport</keyword>
<evidence type="ECO:0000256" key="3">
    <source>
        <dbReference type="ARBA" id="ARBA00004555"/>
    </source>
</evidence>
<dbReference type="SUPFAM" id="SSF103657">
    <property type="entry name" value="BAR/IMD domain-like"/>
    <property type="match status" value="1"/>
</dbReference>
<dbReference type="PANTHER" id="PTHR10555">
    <property type="entry name" value="SORTING NEXIN"/>
    <property type="match status" value="1"/>
</dbReference>
<evidence type="ECO:0000256" key="5">
    <source>
        <dbReference type="ARBA" id="ARBA00022448"/>
    </source>
</evidence>
<feature type="compositionally biased region" description="Polar residues" evidence="11">
    <location>
        <begin position="209"/>
        <end position="218"/>
    </location>
</feature>
<evidence type="ECO:0000259" key="12">
    <source>
        <dbReference type="PROSITE" id="PS50195"/>
    </source>
</evidence>
<evidence type="ECO:0000256" key="6">
    <source>
        <dbReference type="ARBA" id="ARBA00022490"/>
    </source>
</evidence>
<evidence type="ECO:0000256" key="2">
    <source>
        <dbReference type="ARBA" id="ARBA00004496"/>
    </source>
</evidence>
<dbReference type="Proteomes" id="UP000318582">
    <property type="component" value="Unassembled WGS sequence"/>
</dbReference>
<dbReference type="PANTHER" id="PTHR10555:SF170">
    <property type="entry name" value="FI18122P1"/>
    <property type="match status" value="1"/>
</dbReference>
<dbReference type="PROSITE" id="PS50195">
    <property type="entry name" value="PX"/>
    <property type="match status" value="1"/>
</dbReference>
<dbReference type="GO" id="GO:0042147">
    <property type="term" value="P:retrograde transport, endosome to Golgi"/>
    <property type="evidence" value="ECO:0007669"/>
    <property type="project" value="TreeGrafter"/>
</dbReference>
<evidence type="ECO:0000256" key="4">
    <source>
        <dbReference type="ARBA" id="ARBA00010883"/>
    </source>
</evidence>
<feature type="domain" description="PX" evidence="12">
    <location>
        <begin position="262"/>
        <end position="378"/>
    </location>
</feature>
<feature type="region of interest" description="Disordered" evidence="11">
    <location>
        <begin position="209"/>
        <end position="263"/>
    </location>
</feature>
<dbReference type="InterPro" id="IPR027267">
    <property type="entry name" value="AH/BAR_dom_sf"/>
</dbReference>
<feature type="region of interest" description="Disordered" evidence="11">
    <location>
        <begin position="1"/>
        <end position="94"/>
    </location>
</feature>
<dbReference type="GO" id="GO:0005768">
    <property type="term" value="C:endosome"/>
    <property type="evidence" value="ECO:0007669"/>
    <property type="project" value="TreeGrafter"/>
</dbReference>
<dbReference type="GO" id="GO:0035091">
    <property type="term" value="F:phosphatidylinositol binding"/>
    <property type="evidence" value="ECO:0007669"/>
    <property type="project" value="InterPro"/>
</dbReference>
<dbReference type="STRING" id="109895.A0A507E0R6"/>
<dbReference type="SUPFAM" id="SSF64268">
    <property type="entry name" value="PX domain"/>
    <property type="match status" value="1"/>
</dbReference>
<dbReference type="InterPro" id="IPR015404">
    <property type="entry name" value="Vps5_C"/>
</dbReference>
<evidence type="ECO:0000313" key="14">
    <source>
        <dbReference type="Proteomes" id="UP000318582"/>
    </source>
</evidence>
<dbReference type="Pfam" id="PF00787">
    <property type="entry name" value="PX"/>
    <property type="match status" value="1"/>
</dbReference>
<dbReference type="GO" id="GO:0030904">
    <property type="term" value="C:retromer complex"/>
    <property type="evidence" value="ECO:0007669"/>
    <property type="project" value="UniProtKB-ARBA"/>
</dbReference>
<keyword evidence="10" id="KW-0472">Membrane</keyword>
<organism evidence="13 14">
    <name type="scientific">Powellomyces hirtus</name>
    <dbReference type="NCBI Taxonomy" id="109895"/>
    <lineage>
        <taxon>Eukaryota</taxon>
        <taxon>Fungi</taxon>
        <taxon>Fungi incertae sedis</taxon>
        <taxon>Chytridiomycota</taxon>
        <taxon>Chytridiomycota incertae sedis</taxon>
        <taxon>Chytridiomycetes</taxon>
        <taxon>Spizellomycetales</taxon>
        <taxon>Powellomycetaceae</taxon>
        <taxon>Powellomyces</taxon>
    </lineage>
</organism>
<feature type="compositionally biased region" description="Pro residues" evidence="11">
    <location>
        <begin position="19"/>
        <end position="29"/>
    </location>
</feature>
<keyword evidence="9" id="KW-0333">Golgi apparatus</keyword>
<dbReference type="Gene3D" id="3.30.1520.10">
    <property type="entry name" value="Phox-like domain"/>
    <property type="match status" value="1"/>
</dbReference>
<keyword evidence="7" id="KW-0597">Phosphoprotein</keyword>
<dbReference type="EMBL" id="QEAQ01000065">
    <property type="protein sequence ID" value="TPX56788.1"/>
    <property type="molecule type" value="Genomic_DNA"/>
</dbReference>
<dbReference type="InterPro" id="IPR001683">
    <property type="entry name" value="PX_dom"/>
</dbReference>
<dbReference type="GO" id="GO:0005794">
    <property type="term" value="C:Golgi apparatus"/>
    <property type="evidence" value="ECO:0007669"/>
    <property type="project" value="UniProtKB-SubCell"/>
</dbReference>
<dbReference type="SMART" id="SM00312">
    <property type="entry name" value="PX"/>
    <property type="match status" value="1"/>
</dbReference>
<evidence type="ECO:0000256" key="7">
    <source>
        <dbReference type="ARBA" id="ARBA00022553"/>
    </source>
</evidence>
<dbReference type="Gene3D" id="1.20.1270.60">
    <property type="entry name" value="Arfaptin homology (AH) domain/BAR domain"/>
    <property type="match status" value="1"/>
</dbReference>
<reference evidence="13 14" key="1">
    <citation type="journal article" date="2019" name="Sci. Rep.">
        <title>Comparative genomics of chytrid fungi reveal insights into the obligate biotrophic and pathogenic lifestyle of Synchytrium endobioticum.</title>
        <authorList>
            <person name="van de Vossenberg B.T.L.H."/>
            <person name="Warris S."/>
            <person name="Nguyen H.D.T."/>
            <person name="van Gent-Pelzer M.P.E."/>
            <person name="Joly D.L."/>
            <person name="van de Geest H.C."/>
            <person name="Bonants P.J.M."/>
            <person name="Smith D.S."/>
            <person name="Levesque C.A."/>
            <person name="van der Lee T.A.J."/>
        </authorList>
    </citation>
    <scope>NUCLEOTIDE SEQUENCE [LARGE SCALE GENOMIC DNA]</scope>
    <source>
        <strain evidence="13 14">CBS 809.83</strain>
    </source>
</reference>
<comment type="similarity">
    <text evidence="4">Belongs to the sorting nexin family.</text>
</comment>
<dbReference type="GO" id="GO:0005829">
    <property type="term" value="C:cytosol"/>
    <property type="evidence" value="ECO:0007669"/>
    <property type="project" value="GOC"/>
</dbReference>
<gene>
    <name evidence="13" type="ORF">PhCBS80983_g04290</name>
</gene>
<keyword evidence="14" id="KW-1185">Reference proteome</keyword>
<protein>
    <recommendedName>
        <fullName evidence="12">PX domain-containing protein</fullName>
    </recommendedName>
</protein>
<comment type="caution">
    <text evidence="13">The sequence shown here is derived from an EMBL/GenBank/DDBJ whole genome shotgun (WGS) entry which is preliminary data.</text>
</comment>
<evidence type="ECO:0000256" key="8">
    <source>
        <dbReference type="ARBA" id="ARBA00022927"/>
    </source>
</evidence>
<dbReference type="GO" id="GO:0045053">
    <property type="term" value="P:protein retention in Golgi apparatus"/>
    <property type="evidence" value="ECO:0007669"/>
    <property type="project" value="TreeGrafter"/>
</dbReference>
<sequence>MDFDPLSHSNVWADELPDRPIPPATPTPEPLEEPVVTFPPPTVPNPEPPQSPVIPAAAAPLPSPPVPVPHPLGEDFRDFNYGIADPHQEEEPSFSLGLSEAANSSVIPVSSPVHSPDLPLANPLVENFRDVHYEAIDPHEEEAPFSLTLSNAPDNASILPFPPSIKSHSDDDPAFPPYDDAAIPQFPAAVRRSFTKVIYDPLTSNLGPSYVSKASPQSYPEEDRGRSGPVSAELAPPPPVPDKDPSPRAYKKPTRPPAEPKYQFQCDVTDPMKVNQAVGSYVVYRVKTQTNSPLYRSSEVTVNRRFSDFYWLFDKLVLQHPGIIIPPVPEKQTLGRFQEEFVESRRMGLEYFMRKVVSHPILQDDTDLRAFLESETFLADRKKQESKGFLGVFGGTSSPSTSAPSIKIEVDSAFEKRRNRIEAFEPQLRALSRALDEWQRLHADLSLATHEIATSLQQLANIDVTKPIAKNFTALSDIHKQVTDLQEKQAKHDIVALDSNAQYYIRVVNSVNLAFTSRARAYQAWQASSTALQRKRETLDKLHAARATRSDKITATISEIDELEHQTHVAETVFHNVSANLRFELDRFDADMNTDFLHAMRAFLHAFVESQREITELWESYNPIPLY</sequence>
<name>A0A507E0R6_9FUNG</name>
<proteinExistence type="inferred from homology"/>
<dbReference type="AlphaFoldDB" id="A0A507E0R6"/>
<dbReference type="Pfam" id="PF09325">
    <property type="entry name" value="Vps5"/>
    <property type="match status" value="1"/>
</dbReference>
<feature type="compositionally biased region" description="Pro residues" evidence="11">
    <location>
        <begin position="61"/>
        <end position="70"/>
    </location>
</feature>
<keyword evidence="5" id="KW-0813">Transport</keyword>